<dbReference type="FunFam" id="3.40.1010.10:FF:000007">
    <property type="entry name" value="Ribosomal RNA small subunit methyltransferase I"/>
    <property type="match status" value="1"/>
</dbReference>
<protein>
    <recommendedName>
        <fullName evidence="6">Ribosomal RNA small subunit methyltransferase I</fullName>
        <ecNumber evidence="6">2.1.1.198</ecNumber>
    </recommendedName>
    <alternativeName>
        <fullName evidence="6">16S rRNA 2'-O-ribose C1402 methyltransferase</fullName>
    </alternativeName>
    <alternativeName>
        <fullName evidence="6">rRNA (cytidine-2'-O-)-methyltransferase RsmI</fullName>
    </alternativeName>
</protein>
<evidence type="ECO:0000256" key="6">
    <source>
        <dbReference type="HAMAP-Rule" id="MF_01877"/>
    </source>
</evidence>
<comment type="subcellular location">
    <subcellularLocation>
        <location evidence="6">Cytoplasm</location>
    </subcellularLocation>
</comment>
<evidence type="ECO:0000313" key="9">
    <source>
        <dbReference type="Proteomes" id="UP000034704"/>
    </source>
</evidence>
<evidence type="ECO:0000313" key="8">
    <source>
        <dbReference type="EMBL" id="KKS47907.1"/>
    </source>
</evidence>
<dbReference type="PROSITE" id="PS01296">
    <property type="entry name" value="RSMI"/>
    <property type="match status" value="1"/>
</dbReference>
<sequence>MATLFVVGTPIGNLEDITLRALRVLKEVDLILCEDTRVTKRLLSRYDIETSTMSYHAQSKLAKVDKILSLLGEGKNVAIVSDAGTPCISDPGMLLVSQVLERLPLVKIVPIPGPSALVTALSATGISVAEFTFLGFLPHKKGRETLFKEIASSSRVMAFYESPHRVEKSLEALEKFCGAERRIIVARELTKIYEEFVRGTVPEVRTHFAENPDRVRGEFVVIISPRGRLIEDGE</sequence>
<dbReference type="GO" id="GO:0070677">
    <property type="term" value="F:rRNA (cytosine-2'-O-)-methyltransferase activity"/>
    <property type="evidence" value="ECO:0007669"/>
    <property type="project" value="UniProtKB-UniRule"/>
</dbReference>
<reference evidence="8 9" key="1">
    <citation type="journal article" date="2015" name="Nature">
        <title>rRNA introns, odd ribosomes, and small enigmatic genomes across a large radiation of phyla.</title>
        <authorList>
            <person name="Brown C.T."/>
            <person name="Hug L.A."/>
            <person name="Thomas B.C."/>
            <person name="Sharon I."/>
            <person name="Castelle C.J."/>
            <person name="Singh A."/>
            <person name="Wilkins M.J."/>
            <person name="Williams K.H."/>
            <person name="Banfield J.F."/>
        </authorList>
    </citation>
    <scope>NUCLEOTIDE SEQUENCE [LARGE SCALE GENOMIC DNA]</scope>
</reference>
<dbReference type="EC" id="2.1.1.198" evidence="6"/>
<dbReference type="InterPro" id="IPR014777">
    <property type="entry name" value="4pyrrole_Mease_sub1"/>
</dbReference>
<evidence type="ECO:0000256" key="1">
    <source>
        <dbReference type="ARBA" id="ARBA00022490"/>
    </source>
</evidence>
<dbReference type="SUPFAM" id="SSF53790">
    <property type="entry name" value="Tetrapyrrole methylase"/>
    <property type="match status" value="1"/>
</dbReference>
<evidence type="ECO:0000256" key="2">
    <source>
        <dbReference type="ARBA" id="ARBA00022552"/>
    </source>
</evidence>
<keyword evidence="3 6" id="KW-0489">Methyltransferase</keyword>
<dbReference type="Proteomes" id="UP000034704">
    <property type="component" value="Unassembled WGS sequence"/>
</dbReference>
<dbReference type="EMBL" id="LCDG01000004">
    <property type="protein sequence ID" value="KKS47907.1"/>
    <property type="molecule type" value="Genomic_DNA"/>
</dbReference>
<accession>A0A0G0ZGR6</accession>
<evidence type="ECO:0000256" key="4">
    <source>
        <dbReference type="ARBA" id="ARBA00022679"/>
    </source>
</evidence>
<proteinExistence type="inferred from homology"/>
<feature type="domain" description="Tetrapyrrole methylase" evidence="7">
    <location>
        <begin position="3"/>
        <end position="204"/>
    </location>
</feature>
<dbReference type="CDD" id="cd11648">
    <property type="entry name" value="RsmI"/>
    <property type="match status" value="1"/>
</dbReference>
<dbReference type="Gene3D" id="3.30.950.10">
    <property type="entry name" value="Methyltransferase, Cobalt-precorrin-4 Transmethylase, Domain 2"/>
    <property type="match status" value="1"/>
</dbReference>
<dbReference type="AlphaFoldDB" id="A0A0G0ZGR6"/>
<comment type="similarity">
    <text evidence="6">Belongs to the methyltransferase superfamily. RsmI family.</text>
</comment>
<dbReference type="PATRIC" id="fig|1618756.3.peg.332"/>
<keyword evidence="4 6" id="KW-0808">Transferase</keyword>
<dbReference type="Pfam" id="PF00590">
    <property type="entry name" value="TP_methylase"/>
    <property type="match status" value="1"/>
</dbReference>
<dbReference type="InterPro" id="IPR014776">
    <property type="entry name" value="4pyrrole_Mease_sub2"/>
</dbReference>
<dbReference type="PANTHER" id="PTHR46111">
    <property type="entry name" value="RIBOSOMAL RNA SMALL SUBUNIT METHYLTRANSFERASE I"/>
    <property type="match status" value="1"/>
</dbReference>
<keyword evidence="5 6" id="KW-0949">S-adenosyl-L-methionine</keyword>
<dbReference type="PIRSF" id="PIRSF005917">
    <property type="entry name" value="MTase_YraL"/>
    <property type="match status" value="1"/>
</dbReference>
<comment type="catalytic activity">
    <reaction evidence="6">
        <text>cytidine(1402) in 16S rRNA + S-adenosyl-L-methionine = 2'-O-methylcytidine(1402) in 16S rRNA + S-adenosyl-L-homocysteine + H(+)</text>
        <dbReference type="Rhea" id="RHEA:42924"/>
        <dbReference type="Rhea" id="RHEA-COMP:10285"/>
        <dbReference type="Rhea" id="RHEA-COMP:10286"/>
        <dbReference type="ChEBI" id="CHEBI:15378"/>
        <dbReference type="ChEBI" id="CHEBI:57856"/>
        <dbReference type="ChEBI" id="CHEBI:59789"/>
        <dbReference type="ChEBI" id="CHEBI:74495"/>
        <dbReference type="ChEBI" id="CHEBI:82748"/>
        <dbReference type="EC" id="2.1.1.198"/>
    </reaction>
</comment>
<dbReference type="InterPro" id="IPR008189">
    <property type="entry name" value="rRNA_ssu_MeTfrase_I"/>
</dbReference>
<dbReference type="STRING" id="1618756.UV12_C0004G0015"/>
<gene>
    <name evidence="6" type="primary">rsmI</name>
    <name evidence="8" type="ORF">UV12_C0004G0015</name>
</gene>
<dbReference type="FunFam" id="3.30.950.10:FF:000002">
    <property type="entry name" value="Ribosomal RNA small subunit methyltransferase I"/>
    <property type="match status" value="1"/>
</dbReference>
<evidence type="ECO:0000256" key="5">
    <source>
        <dbReference type="ARBA" id="ARBA00022691"/>
    </source>
</evidence>
<dbReference type="InterPro" id="IPR018063">
    <property type="entry name" value="SAM_MeTrfase_RsmI_CS"/>
</dbReference>
<evidence type="ECO:0000256" key="3">
    <source>
        <dbReference type="ARBA" id="ARBA00022603"/>
    </source>
</evidence>
<organism evidence="8 9">
    <name type="scientific">Candidatus Nomurabacteria bacterium GW2011_GWC2_42_20</name>
    <dbReference type="NCBI Taxonomy" id="1618756"/>
    <lineage>
        <taxon>Bacteria</taxon>
        <taxon>Candidatus Nomuraibacteriota</taxon>
    </lineage>
</organism>
<dbReference type="NCBIfam" id="TIGR00096">
    <property type="entry name" value="16S rRNA (cytidine(1402)-2'-O)-methyltransferase"/>
    <property type="match status" value="1"/>
</dbReference>
<keyword evidence="1 6" id="KW-0963">Cytoplasm</keyword>
<dbReference type="HAMAP" id="MF_01877">
    <property type="entry name" value="16SrRNA_methyltr_I"/>
    <property type="match status" value="1"/>
</dbReference>
<dbReference type="GO" id="GO:0005737">
    <property type="term" value="C:cytoplasm"/>
    <property type="evidence" value="ECO:0007669"/>
    <property type="project" value="UniProtKB-SubCell"/>
</dbReference>
<comment type="function">
    <text evidence="6">Catalyzes the 2'-O-methylation of the ribose of cytidine 1402 (C1402) in 16S rRNA.</text>
</comment>
<dbReference type="PANTHER" id="PTHR46111:SF1">
    <property type="entry name" value="RIBOSOMAL RNA SMALL SUBUNIT METHYLTRANSFERASE I"/>
    <property type="match status" value="1"/>
</dbReference>
<comment type="caution">
    <text evidence="8">The sequence shown here is derived from an EMBL/GenBank/DDBJ whole genome shotgun (WGS) entry which is preliminary data.</text>
</comment>
<keyword evidence="2 6" id="KW-0698">rRNA processing</keyword>
<name>A0A0G0ZGR6_9BACT</name>
<dbReference type="InterPro" id="IPR000878">
    <property type="entry name" value="4pyrrol_Mease"/>
</dbReference>
<dbReference type="InterPro" id="IPR035996">
    <property type="entry name" value="4pyrrol_Methylase_sf"/>
</dbReference>
<evidence type="ECO:0000259" key="7">
    <source>
        <dbReference type="Pfam" id="PF00590"/>
    </source>
</evidence>
<dbReference type="Gene3D" id="3.40.1010.10">
    <property type="entry name" value="Cobalt-precorrin-4 Transmethylase, Domain 1"/>
    <property type="match status" value="1"/>
</dbReference>